<keyword evidence="1" id="KW-0732">Signal</keyword>
<evidence type="ECO:0000256" key="1">
    <source>
        <dbReference type="SAM" id="SignalP"/>
    </source>
</evidence>
<dbReference type="OrthoDB" id="408373at2759"/>
<sequence>MGQCTHCWIIDGGVIATLAALFPNPITEKVVFLAVTELMQMSYNMVGLPAEAPPAPADADPELAADSSNVTKVVHPHYIHQITFYEYPSLSSQMLKLPRESLPGFTRAFAFSFRDGPIRGFENASKMIADTPRLKCCIIHGTGDRTVP</sequence>
<name>A0A0C9UVF7_SPHS4</name>
<dbReference type="EMBL" id="KN837288">
    <property type="protein sequence ID" value="KIJ29180.1"/>
    <property type="molecule type" value="Genomic_DNA"/>
</dbReference>
<evidence type="ECO:0000313" key="3">
    <source>
        <dbReference type="Proteomes" id="UP000054279"/>
    </source>
</evidence>
<dbReference type="HOGENOM" id="CLU_1759952_0_0_1"/>
<feature type="chain" id="PRO_5002204409" evidence="1">
    <location>
        <begin position="20"/>
        <end position="148"/>
    </location>
</feature>
<protein>
    <submittedName>
        <fullName evidence="2">Uncharacterized protein</fullName>
    </submittedName>
</protein>
<dbReference type="AlphaFoldDB" id="A0A0C9UVF7"/>
<dbReference type="Proteomes" id="UP000054279">
    <property type="component" value="Unassembled WGS sequence"/>
</dbReference>
<keyword evidence="3" id="KW-1185">Reference proteome</keyword>
<accession>A0A0C9UVF7</accession>
<evidence type="ECO:0000313" key="2">
    <source>
        <dbReference type="EMBL" id="KIJ29180.1"/>
    </source>
</evidence>
<gene>
    <name evidence="2" type="ORF">M422DRAFT_54300</name>
</gene>
<reference evidence="2 3" key="1">
    <citation type="submission" date="2014-06" db="EMBL/GenBank/DDBJ databases">
        <title>Evolutionary Origins and Diversification of the Mycorrhizal Mutualists.</title>
        <authorList>
            <consortium name="DOE Joint Genome Institute"/>
            <consortium name="Mycorrhizal Genomics Consortium"/>
            <person name="Kohler A."/>
            <person name="Kuo A."/>
            <person name="Nagy L.G."/>
            <person name="Floudas D."/>
            <person name="Copeland A."/>
            <person name="Barry K.W."/>
            <person name="Cichocki N."/>
            <person name="Veneault-Fourrey C."/>
            <person name="LaButti K."/>
            <person name="Lindquist E.A."/>
            <person name="Lipzen A."/>
            <person name="Lundell T."/>
            <person name="Morin E."/>
            <person name="Murat C."/>
            <person name="Riley R."/>
            <person name="Ohm R."/>
            <person name="Sun H."/>
            <person name="Tunlid A."/>
            <person name="Henrissat B."/>
            <person name="Grigoriev I.V."/>
            <person name="Hibbett D.S."/>
            <person name="Martin F."/>
        </authorList>
    </citation>
    <scope>NUCLEOTIDE SEQUENCE [LARGE SCALE GENOMIC DNA]</scope>
    <source>
        <strain evidence="2 3">SS14</strain>
    </source>
</reference>
<proteinExistence type="predicted"/>
<feature type="signal peptide" evidence="1">
    <location>
        <begin position="1"/>
        <end position="19"/>
    </location>
</feature>
<organism evidence="2 3">
    <name type="scientific">Sphaerobolus stellatus (strain SS14)</name>
    <dbReference type="NCBI Taxonomy" id="990650"/>
    <lineage>
        <taxon>Eukaryota</taxon>
        <taxon>Fungi</taxon>
        <taxon>Dikarya</taxon>
        <taxon>Basidiomycota</taxon>
        <taxon>Agaricomycotina</taxon>
        <taxon>Agaricomycetes</taxon>
        <taxon>Phallomycetidae</taxon>
        <taxon>Geastrales</taxon>
        <taxon>Sphaerobolaceae</taxon>
        <taxon>Sphaerobolus</taxon>
    </lineage>
</organism>